<dbReference type="PANTHER" id="PTHR43698:SF1">
    <property type="entry name" value="BLL4564 PROTEIN"/>
    <property type="match status" value="1"/>
</dbReference>
<accession>A0A7Y9GLG5</accession>
<dbReference type="SUPFAM" id="SSF51182">
    <property type="entry name" value="RmlC-like cupins"/>
    <property type="match status" value="1"/>
</dbReference>
<gene>
    <name evidence="2" type="ORF">BJ991_000534</name>
</gene>
<dbReference type="PANTHER" id="PTHR43698">
    <property type="entry name" value="RIBD C-TERMINAL DOMAIN CONTAINING PROTEIN"/>
    <property type="match status" value="1"/>
</dbReference>
<sequence length="129" mass="14078">MIIVRPHTQAGVRGKPGSQFTGDVFPYMTMPATDGVTINTVDFTPGARTFWHSHENGQILIVLAGRGLTQSEGGPIEVLHQGDVVWVSAGERHWHGAAEDSYMVHTAISLGVTNWEEPVDDADYHNPTE</sequence>
<dbReference type="RefSeq" id="WP_179487204.1">
    <property type="nucleotide sequence ID" value="NZ_JACCBV010000001.1"/>
</dbReference>
<proteinExistence type="predicted"/>
<dbReference type="InterPro" id="IPR013096">
    <property type="entry name" value="Cupin_2"/>
</dbReference>
<dbReference type="Gene3D" id="2.60.120.10">
    <property type="entry name" value="Jelly Rolls"/>
    <property type="match status" value="1"/>
</dbReference>
<dbReference type="InterPro" id="IPR011051">
    <property type="entry name" value="RmlC_Cupin_sf"/>
</dbReference>
<evidence type="ECO:0000313" key="3">
    <source>
        <dbReference type="Proteomes" id="UP000576969"/>
    </source>
</evidence>
<keyword evidence="2" id="KW-0560">Oxidoreductase</keyword>
<evidence type="ECO:0000313" key="2">
    <source>
        <dbReference type="EMBL" id="NYE18506.1"/>
    </source>
</evidence>
<keyword evidence="3" id="KW-1185">Reference proteome</keyword>
<feature type="domain" description="Cupin type-2" evidence="1">
    <location>
        <begin position="41"/>
        <end position="103"/>
    </location>
</feature>
<protein>
    <submittedName>
        <fullName evidence="2">Quercetin dioxygenase-like cupin family protein</fullName>
    </submittedName>
</protein>
<dbReference type="InterPro" id="IPR014710">
    <property type="entry name" value="RmlC-like_jellyroll"/>
</dbReference>
<dbReference type="EMBL" id="JACCBV010000001">
    <property type="protein sequence ID" value="NYE18506.1"/>
    <property type="molecule type" value="Genomic_DNA"/>
</dbReference>
<evidence type="ECO:0000259" key="1">
    <source>
        <dbReference type="Pfam" id="PF07883"/>
    </source>
</evidence>
<reference evidence="2 3" key="1">
    <citation type="submission" date="2020-07" db="EMBL/GenBank/DDBJ databases">
        <title>Sequencing the genomes of 1000 actinobacteria strains.</title>
        <authorList>
            <person name="Klenk H.-P."/>
        </authorList>
    </citation>
    <scope>NUCLEOTIDE SEQUENCE [LARGE SCALE GENOMIC DNA]</scope>
    <source>
        <strain evidence="2 3">DSM 24662</strain>
    </source>
</reference>
<dbReference type="CDD" id="cd02233">
    <property type="entry name" value="cupin_HNL-like"/>
    <property type="match status" value="1"/>
</dbReference>
<dbReference type="AlphaFoldDB" id="A0A7Y9GLG5"/>
<organism evidence="2 3">
    <name type="scientific">Microbacterium immunditiarum</name>
    <dbReference type="NCBI Taxonomy" id="337480"/>
    <lineage>
        <taxon>Bacteria</taxon>
        <taxon>Bacillati</taxon>
        <taxon>Actinomycetota</taxon>
        <taxon>Actinomycetes</taxon>
        <taxon>Micrococcales</taxon>
        <taxon>Microbacteriaceae</taxon>
        <taxon>Microbacterium</taxon>
    </lineage>
</organism>
<dbReference type="Pfam" id="PF07883">
    <property type="entry name" value="Cupin_2"/>
    <property type="match status" value="1"/>
</dbReference>
<dbReference type="Proteomes" id="UP000576969">
    <property type="component" value="Unassembled WGS sequence"/>
</dbReference>
<name>A0A7Y9GLG5_9MICO</name>
<keyword evidence="2" id="KW-0223">Dioxygenase</keyword>
<dbReference type="InterPro" id="IPR047263">
    <property type="entry name" value="HNL-like_cupin"/>
</dbReference>
<dbReference type="GO" id="GO:0051213">
    <property type="term" value="F:dioxygenase activity"/>
    <property type="evidence" value="ECO:0007669"/>
    <property type="project" value="UniProtKB-KW"/>
</dbReference>
<comment type="caution">
    <text evidence="2">The sequence shown here is derived from an EMBL/GenBank/DDBJ whole genome shotgun (WGS) entry which is preliminary data.</text>
</comment>